<feature type="region of interest" description="Disordered" evidence="1">
    <location>
        <begin position="1025"/>
        <end position="1083"/>
    </location>
</feature>
<accession>A0A412G6P5</accession>
<dbReference type="EMBL" id="QRUP01000001">
    <property type="protein sequence ID" value="RGR76943.1"/>
    <property type="molecule type" value="Genomic_DNA"/>
</dbReference>
<dbReference type="Proteomes" id="UP000284178">
    <property type="component" value="Unassembled WGS sequence"/>
</dbReference>
<dbReference type="SMART" id="SM00047">
    <property type="entry name" value="LYZ2"/>
    <property type="match status" value="1"/>
</dbReference>
<dbReference type="RefSeq" id="WP_117892693.1">
    <property type="nucleotide sequence ID" value="NZ_CABJCV010000001.1"/>
</dbReference>
<protein>
    <recommendedName>
        <fullName evidence="3">Mannosyl-glycoprotein endo-beta-N-acetylglucosamidase-like domain-containing protein</fullName>
    </recommendedName>
</protein>
<dbReference type="Pfam" id="PF01832">
    <property type="entry name" value="Glucosaminidase"/>
    <property type="match status" value="1"/>
</dbReference>
<comment type="caution">
    <text evidence="4">The sequence shown here is derived from an EMBL/GenBank/DDBJ whole genome shotgun (WGS) entry which is preliminary data.</text>
</comment>
<reference evidence="4 5" key="1">
    <citation type="submission" date="2018-08" db="EMBL/GenBank/DDBJ databases">
        <title>A genome reference for cultivated species of the human gut microbiota.</title>
        <authorList>
            <person name="Zou Y."/>
            <person name="Xue W."/>
            <person name="Luo G."/>
        </authorList>
    </citation>
    <scope>NUCLEOTIDE SEQUENCE [LARGE SCALE GENOMIC DNA]</scope>
    <source>
        <strain evidence="4 5">AF24-29</strain>
    </source>
</reference>
<dbReference type="InterPro" id="IPR002901">
    <property type="entry name" value="MGlyc_endo_b_GlcNAc-like_dom"/>
</dbReference>
<evidence type="ECO:0000259" key="3">
    <source>
        <dbReference type="SMART" id="SM00047"/>
    </source>
</evidence>
<evidence type="ECO:0000256" key="2">
    <source>
        <dbReference type="SAM" id="SignalP"/>
    </source>
</evidence>
<dbReference type="Gene3D" id="1.10.530.10">
    <property type="match status" value="1"/>
</dbReference>
<evidence type="ECO:0000313" key="5">
    <source>
        <dbReference type="Proteomes" id="UP000284178"/>
    </source>
</evidence>
<proteinExistence type="predicted"/>
<dbReference type="AlphaFoldDB" id="A0A412G6P5"/>
<feature type="signal peptide" evidence="2">
    <location>
        <begin position="1"/>
        <end position="24"/>
    </location>
</feature>
<dbReference type="GO" id="GO:0004040">
    <property type="term" value="F:amidase activity"/>
    <property type="evidence" value="ECO:0007669"/>
    <property type="project" value="InterPro"/>
</dbReference>
<feature type="domain" description="Mannosyl-glycoprotein endo-beta-N-acetylglucosamidase-like" evidence="3">
    <location>
        <begin position="323"/>
        <end position="458"/>
    </location>
</feature>
<keyword evidence="5" id="KW-1185">Reference proteome</keyword>
<name>A0A412G6P5_9FIRM</name>
<feature type="chain" id="PRO_5038925627" description="Mannosyl-glycoprotein endo-beta-N-acetylglucosamidase-like domain-containing protein" evidence="2">
    <location>
        <begin position="25"/>
        <end position="1083"/>
    </location>
</feature>
<keyword evidence="2" id="KW-0732">Signal</keyword>
<sequence length="1083" mass="120660">MKQIWKMALALAMAVTLVQGYPSANGRMDVKADETYPMGCGNFEVAYVTDNGGFSTIGCYNDFTQAKNEMYAHGNDAVVRHSSSKSPTKIIAMTSGVAASYSYRRGYADGSSRRAYATMDITQYQSTTTNEKTTYVTSHREMIYKGTYSYNTGNGSGRIAVNLTGFDGYTNLDQVDLIPTKFLTNNMRILLGGNNDGSPWESPFWVQPRQSYYEVVQNGNYKELIYHCWSYWAKSDTPQDYSQTIGPAESWMNVGAVYYTNDMHALYTDRYFQNPVMVEGSPAKYYNYYEFLPLRSRTKFNGDQLNGFLNSRGYNEVAYDYDHLQSNQSKMVNSGWFFVNAQETYGVNALLAFCMGLLESGWGRSSIAINKNNLFGWNAVDSNPSGSADQYDNIESAVTQHMAVNLRGYLDINDARFFGSHLGNKGSGFNVKYASDPYWGLKIAALAYQVDKYVSGNDGSLTDYGTYSLGVINQYDAAVKRYADENSQTLYTTRYGATYQNDFTVILQSESNGWTGFPTTNGVRSDGALVPHKGNGYEAYNWQNSVGYLQSSKISKLSAGIFDNSQIGKVPTGDAVQKVAAMTWQDNLIAVNGQAYRPGIYVTDSNKVTQKLVVYNQYYDTKEFELTSTVSEKEQVSFKTETLDFTTLAEGSYFFEICTEYSELSDYNNSFYIGALETLPETKKVGNKTFSFSVKDNVLFMSVKLSGSEEGGDSGDHLKSTVRQALSKFEYADEHTLLIEGTAFINGYDFKEDSEVSHQLLLTNLETNEVTTIEAVTSLAPNPINLYDGFTYSKINFSASVDLAALTPGSYSVKIQIRNGDVKMYANLTSFDSNFLPEMKTLGEYRVRIVQNQLYNYRYEINIEKSDLDYSLINKPTKRNSAFDYTKLSLEGGRLNLNGMAWIYNAQFKAESQASHALIAVDENGVSYPLEAQNQACSVDYAEMLGSKFSMKNACFTSAADLSQLPEGDYRLYLDISAEGYRDIYEMTDIYSRAIETVTVDDRSYALFISPVRYRMVLSITQNGPNIDGGDDKGDTPPANAVQASELPVEDQPVEVPRPSSLVVPTPSATPGGENNEDETSAE</sequence>
<organism evidence="4 5">
    <name type="scientific">Holdemania filiformis</name>
    <dbReference type="NCBI Taxonomy" id="61171"/>
    <lineage>
        <taxon>Bacteria</taxon>
        <taxon>Bacillati</taxon>
        <taxon>Bacillota</taxon>
        <taxon>Erysipelotrichia</taxon>
        <taxon>Erysipelotrichales</taxon>
        <taxon>Erysipelotrichaceae</taxon>
        <taxon>Holdemania</taxon>
    </lineage>
</organism>
<gene>
    <name evidence="4" type="ORF">DWY25_01215</name>
</gene>
<evidence type="ECO:0000313" key="4">
    <source>
        <dbReference type="EMBL" id="RGR76943.1"/>
    </source>
</evidence>
<dbReference type="GeneID" id="83014027"/>
<evidence type="ECO:0000256" key="1">
    <source>
        <dbReference type="SAM" id="MobiDB-lite"/>
    </source>
</evidence>